<dbReference type="SMART" id="SM00091">
    <property type="entry name" value="PAS"/>
    <property type="match status" value="2"/>
</dbReference>
<dbReference type="Gene3D" id="3.30.450.20">
    <property type="entry name" value="PAS domain"/>
    <property type="match status" value="2"/>
</dbReference>
<evidence type="ECO:0000256" key="5">
    <source>
        <dbReference type="PROSITE-ProRule" id="PRU00169"/>
    </source>
</evidence>
<accession>A0A871BJK4</accession>
<dbReference type="PANTHER" id="PTHR34236">
    <property type="entry name" value="DIMETHYL SULFOXIDE REDUCTASE TRANSCRIPTIONAL ACTIVATOR"/>
    <property type="match status" value="1"/>
</dbReference>
<dbReference type="PROSITE" id="PS50110">
    <property type="entry name" value="RESPONSE_REGULATORY"/>
    <property type="match status" value="1"/>
</dbReference>
<feature type="domain" description="Response regulatory" evidence="6">
    <location>
        <begin position="6"/>
        <end position="122"/>
    </location>
</feature>
<comment type="caution">
    <text evidence="5">Lacks conserved residue(s) required for the propagation of feature annotation.</text>
</comment>
<dbReference type="InterPro" id="IPR029016">
    <property type="entry name" value="GAF-like_dom_sf"/>
</dbReference>
<evidence type="ECO:0000313" key="9">
    <source>
        <dbReference type="Proteomes" id="UP000663064"/>
    </source>
</evidence>
<evidence type="ECO:0000313" key="8">
    <source>
        <dbReference type="EMBL" id="QOS12950.1"/>
    </source>
</evidence>
<dbReference type="InterPro" id="IPR003018">
    <property type="entry name" value="GAF"/>
</dbReference>
<dbReference type="InterPro" id="IPR035965">
    <property type="entry name" value="PAS-like_dom_sf"/>
</dbReference>
<keyword evidence="2" id="KW-0418">Kinase</keyword>
<dbReference type="NCBIfam" id="TIGR00229">
    <property type="entry name" value="sensory_box"/>
    <property type="match status" value="2"/>
</dbReference>
<reference evidence="8" key="1">
    <citation type="journal article" date="2021" name="Front. Microbiol.">
        <title>Cellular and Genomic Properties of Haloferax gibbonsii LR2-5, the Host of Euryarchaeal Virus HFTV1.</title>
        <authorList>
            <person name="Tittes C."/>
            <person name="Schwarzer S."/>
            <person name="Pfeiffer F."/>
            <person name="Dyall-Smith M."/>
            <person name="Rodriguez-Franco M."/>
            <person name="Oksanen H.M."/>
            <person name="Quax T.E.F."/>
        </authorList>
    </citation>
    <scope>NUCLEOTIDE SEQUENCE</scope>
    <source>
        <strain evidence="8">LR2-5</strain>
    </source>
</reference>
<gene>
    <name evidence="8" type="ORF">HfgLR_14110</name>
</gene>
<evidence type="ECO:0000256" key="2">
    <source>
        <dbReference type="ARBA" id="ARBA00022777"/>
    </source>
</evidence>
<dbReference type="Pfam" id="PF04967">
    <property type="entry name" value="HTH_10"/>
    <property type="match status" value="1"/>
</dbReference>
<dbReference type="Pfam" id="PF08448">
    <property type="entry name" value="PAS_4"/>
    <property type="match status" value="1"/>
</dbReference>
<evidence type="ECO:0000256" key="3">
    <source>
        <dbReference type="ARBA" id="ARBA00023015"/>
    </source>
</evidence>
<dbReference type="InterPro" id="IPR031803">
    <property type="entry name" value="BAT_GAF/HTH-assoc"/>
</dbReference>
<name>A0A871BJK4_HALGI</name>
<dbReference type="InterPro" id="IPR011006">
    <property type="entry name" value="CheY-like_superfamily"/>
</dbReference>
<evidence type="ECO:0000256" key="1">
    <source>
        <dbReference type="ARBA" id="ARBA00022679"/>
    </source>
</evidence>
<dbReference type="InterPro" id="IPR013656">
    <property type="entry name" value="PAS_4"/>
</dbReference>
<organism evidence="8 9">
    <name type="scientific">Haloferax gibbonsii</name>
    <dbReference type="NCBI Taxonomy" id="35746"/>
    <lineage>
        <taxon>Archaea</taxon>
        <taxon>Methanobacteriati</taxon>
        <taxon>Methanobacteriota</taxon>
        <taxon>Stenosarchaea group</taxon>
        <taxon>Halobacteria</taxon>
        <taxon>Halobacteriales</taxon>
        <taxon>Haloferacaceae</taxon>
        <taxon>Haloferax</taxon>
    </lineage>
</organism>
<proteinExistence type="predicted"/>
<dbReference type="InterPro" id="IPR000014">
    <property type="entry name" value="PAS"/>
</dbReference>
<dbReference type="PANTHER" id="PTHR34236:SF1">
    <property type="entry name" value="DIMETHYL SULFOXIDE REDUCTASE TRANSCRIPTIONAL ACTIVATOR"/>
    <property type="match status" value="1"/>
</dbReference>
<dbReference type="InterPro" id="IPR001789">
    <property type="entry name" value="Sig_transdc_resp-reg_receiver"/>
</dbReference>
<dbReference type="PROSITE" id="PS50112">
    <property type="entry name" value="PAS"/>
    <property type="match status" value="2"/>
</dbReference>
<dbReference type="SUPFAM" id="SSF52172">
    <property type="entry name" value="CheY-like"/>
    <property type="match status" value="1"/>
</dbReference>
<dbReference type="Pfam" id="PF15915">
    <property type="entry name" value="BAT"/>
    <property type="match status" value="1"/>
</dbReference>
<protein>
    <submittedName>
        <fullName evidence="8">Receiver/sensor/bat box HTH-10 family transcription regulator</fullName>
    </submittedName>
</protein>
<dbReference type="CDD" id="cd00130">
    <property type="entry name" value="PAS"/>
    <property type="match status" value="2"/>
</dbReference>
<dbReference type="SMART" id="SM00065">
    <property type="entry name" value="GAF"/>
    <property type="match status" value="2"/>
</dbReference>
<dbReference type="Pfam" id="PF00989">
    <property type="entry name" value="PAS"/>
    <property type="match status" value="1"/>
</dbReference>
<dbReference type="GO" id="GO:0000160">
    <property type="term" value="P:phosphorelay signal transduction system"/>
    <property type="evidence" value="ECO:0007669"/>
    <property type="project" value="InterPro"/>
</dbReference>
<evidence type="ECO:0000256" key="4">
    <source>
        <dbReference type="ARBA" id="ARBA00023163"/>
    </source>
</evidence>
<dbReference type="GO" id="GO:0016301">
    <property type="term" value="F:kinase activity"/>
    <property type="evidence" value="ECO:0007669"/>
    <property type="project" value="UniProtKB-KW"/>
</dbReference>
<dbReference type="GO" id="GO:0006355">
    <property type="term" value="P:regulation of DNA-templated transcription"/>
    <property type="evidence" value="ECO:0007669"/>
    <property type="project" value="InterPro"/>
</dbReference>
<evidence type="ECO:0000259" key="6">
    <source>
        <dbReference type="PROSITE" id="PS50110"/>
    </source>
</evidence>
<dbReference type="InterPro" id="IPR013767">
    <property type="entry name" value="PAS_fold"/>
</dbReference>
<keyword evidence="1" id="KW-0808">Transferase</keyword>
<dbReference type="Gene3D" id="3.40.50.2300">
    <property type="match status" value="1"/>
</dbReference>
<evidence type="ECO:0000259" key="7">
    <source>
        <dbReference type="PROSITE" id="PS50112"/>
    </source>
</evidence>
<sequence>MLPSPTVLCLSDDGEFAASLDSSLSSLDGATTVRHVRTPAAARAELVSASAAISCIVLAAPTAAGDEGTFVRDIYAQGIDVPVVVAAADQETATRAVEAGATDYVVRDDDPETMSWLAFRVERALGECTLARSHRDRIEQQRVVSEIGTRALTAVDLDSTLDHAASRVRDVLDASSVTIFEGLDDGAFRVAAAAGWSANRDHGLAAAGGTQAVETYRSGRSTLVDDFDDDERFEHASDAGPSGPKSGMSAAIGGDDTRWGVIAVHGVASGQFSDDDVLFLENIAAVVGAATERHELKSALSEVLERMDEAVMGFDADWRVTYVNSTAEHGLGMSAEAVLGTRIWDSVPESAVFREEFERAMERQEPATFEQYYDRLETWYAVRAYPSETGLSVYFTDITEQLEHEVEAEQYGRMLAAVADAVYALDDEGRFAAVNPAFERLTGLDRDRVIGSSTALLTENASATDGSDEAFASTSQGIVELDLRTPDEGVVRVEDHRTPLVVGGEEVGSVGVLRDVTKRHRYERLLATLHDRTREMMGATDRQAVLRAAVDACDEVLGDARTELFVFDEADTSLVRVGAAGTGLGDKPVGGGLDRGGVWDAFVSGEVRVVELAPDGGVVDGVERVIAAPLGRHGVLVTGHPGTVAPDEVDVELVNLLSATVEELLDRIDAEAELRERDRRLEAQNEALTRLDRINATIRNINQSLIRAPTRGEALSAVAKHLVDADDYAIVWHAEARDVDETYRPTSDAVHGADTAYADRLGEVASAEPLFPLLEAAVETREIQVVADVLDDPAWADHRGDALSYGFRAIAVIPAVADDRVEALFVVHATDPDAFADDDGLLTDLGETVGYALAATGRADAMLTERRTDVQVQLGGDRLSLSRLARRVGRAVSLGGVIPNSDGSVIAFVTSDAEPEEVVTAGRDIATRVRHVSTDDSGSLFELRLPRESLFETLYASEATLRALDATPTQTTLTAEVPERIRVRSFVDALDSNYPGTSLLSRRTADDGTESPQTFAAEMREAWTSRQYESIRAAHLSGFYEWPRRSTAETLAETFDISAPTYQYHLRAAERKLVGRVFE</sequence>
<dbReference type="SUPFAM" id="SSF55785">
    <property type="entry name" value="PYP-like sensor domain (PAS domain)"/>
    <property type="match status" value="2"/>
</dbReference>
<dbReference type="SUPFAM" id="SSF55781">
    <property type="entry name" value="GAF domain-like"/>
    <property type="match status" value="3"/>
</dbReference>
<keyword evidence="3" id="KW-0805">Transcription regulation</keyword>
<dbReference type="Proteomes" id="UP000663064">
    <property type="component" value="Chromosome"/>
</dbReference>
<dbReference type="InterPro" id="IPR007050">
    <property type="entry name" value="HTH_bacterioopsin"/>
</dbReference>
<feature type="domain" description="PAS" evidence="7">
    <location>
        <begin position="296"/>
        <end position="340"/>
    </location>
</feature>
<feature type="domain" description="PAS" evidence="7">
    <location>
        <begin position="407"/>
        <end position="453"/>
    </location>
</feature>
<dbReference type="AlphaFoldDB" id="A0A871BJK4"/>
<dbReference type="Pfam" id="PF01590">
    <property type="entry name" value="GAF"/>
    <property type="match status" value="2"/>
</dbReference>
<keyword evidence="4" id="KW-0804">Transcription</keyword>
<dbReference type="EMBL" id="CP063205">
    <property type="protein sequence ID" value="QOS12950.1"/>
    <property type="molecule type" value="Genomic_DNA"/>
</dbReference>
<dbReference type="Gene3D" id="3.30.450.40">
    <property type="match status" value="3"/>
</dbReference>